<accession>A0AAD5PC43</accession>
<evidence type="ECO:0000313" key="2">
    <source>
        <dbReference type="Proteomes" id="UP001209540"/>
    </source>
</evidence>
<keyword evidence="2" id="KW-1185">Reference proteome</keyword>
<proteinExistence type="predicted"/>
<evidence type="ECO:0000313" key="1">
    <source>
        <dbReference type="EMBL" id="KAI9258011.1"/>
    </source>
</evidence>
<sequence>MSNNDQPQYKEYVQTQRPIEEIQKDISMLTHEVTFPMENQLMFHRRFKEAMLNDKLTTSNEQYPFIILKERHYSYEHSLRAAECTLTMLKHEVTTKGLYHKNVHESKIMLDIVSLEQKIQGYLSKCRSTSCPTHVTHNDKVQDIESPSEVNVKDCRDQEYIYEQKHKSNIPN</sequence>
<comment type="caution">
    <text evidence="1">The sequence shown here is derived from an EMBL/GenBank/DDBJ whole genome shotgun (WGS) entry which is preliminary data.</text>
</comment>
<dbReference type="Proteomes" id="UP001209540">
    <property type="component" value="Unassembled WGS sequence"/>
</dbReference>
<reference evidence="1" key="1">
    <citation type="journal article" date="2022" name="IScience">
        <title>Evolution of zygomycete secretomes and the origins of terrestrial fungal ecologies.</title>
        <authorList>
            <person name="Chang Y."/>
            <person name="Wang Y."/>
            <person name="Mondo S."/>
            <person name="Ahrendt S."/>
            <person name="Andreopoulos W."/>
            <person name="Barry K."/>
            <person name="Beard J."/>
            <person name="Benny G.L."/>
            <person name="Blankenship S."/>
            <person name="Bonito G."/>
            <person name="Cuomo C."/>
            <person name="Desiro A."/>
            <person name="Gervers K.A."/>
            <person name="Hundley H."/>
            <person name="Kuo A."/>
            <person name="LaButti K."/>
            <person name="Lang B.F."/>
            <person name="Lipzen A."/>
            <person name="O'Donnell K."/>
            <person name="Pangilinan J."/>
            <person name="Reynolds N."/>
            <person name="Sandor L."/>
            <person name="Smith M.E."/>
            <person name="Tsang A."/>
            <person name="Grigoriev I.V."/>
            <person name="Stajich J.E."/>
            <person name="Spatafora J.W."/>
        </authorList>
    </citation>
    <scope>NUCLEOTIDE SEQUENCE</scope>
    <source>
        <strain evidence="1">RSA 2281</strain>
    </source>
</reference>
<gene>
    <name evidence="1" type="ORF">BDA99DRAFT_561452</name>
</gene>
<dbReference type="AlphaFoldDB" id="A0AAD5PC43"/>
<name>A0AAD5PC43_9FUNG</name>
<protein>
    <submittedName>
        <fullName evidence="1">Uncharacterized protein</fullName>
    </submittedName>
</protein>
<organism evidence="1 2">
    <name type="scientific">Phascolomyces articulosus</name>
    <dbReference type="NCBI Taxonomy" id="60185"/>
    <lineage>
        <taxon>Eukaryota</taxon>
        <taxon>Fungi</taxon>
        <taxon>Fungi incertae sedis</taxon>
        <taxon>Mucoromycota</taxon>
        <taxon>Mucoromycotina</taxon>
        <taxon>Mucoromycetes</taxon>
        <taxon>Mucorales</taxon>
        <taxon>Lichtheimiaceae</taxon>
        <taxon>Phascolomyces</taxon>
    </lineage>
</organism>
<dbReference type="EMBL" id="JAIXMP010000019">
    <property type="protein sequence ID" value="KAI9258011.1"/>
    <property type="molecule type" value="Genomic_DNA"/>
</dbReference>
<reference evidence="1" key="2">
    <citation type="submission" date="2023-02" db="EMBL/GenBank/DDBJ databases">
        <authorList>
            <consortium name="DOE Joint Genome Institute"/>
            <person name="Mondo S.J."/>
            <person name="Chang Y."/>
            <person name="Wang Y."/>
            <person name="Ahrendt S."/>
            <person name="Andreopoulos W."/>
            <person name="Barry K."/>
            <person name="Beard J."/>
            <person name="Benny G.L."/>
            <person name="Blankenship S."/>
            <person name="Bonito G."/>
            <person name="Cuomo C."/>
            <person name="Desiro A."/>
            <person name="Gervers K.A."/>
            <person name="Hundley H."/>
            <person name="Kuo A."/>
            <person name="LaButti K."/>
            <person name="Lang B.F."/>
            <person name="Lipzen A."/>
            <person name="O'Donnell K."/>
            <person name="Pangilinan J."/>
            <person name="Reynolds N."/>
            <person name="Sandor L."/>
            <person name="Smith M.W."/>
            <person name="Tsang A."/>
            <person name="Grigoriev I.V."/>
            <person name="Stajich J.E."/>
            <person name="Spatafora J.W."/>
        </authorList>
    </citation>
    <scope>NUCLEOTIDE SEQUENCE</scope>
    <source>
        <strain evidence="1">RSA 2281</strain>
    </source>
</reference>